<dbReference type="STRING" id="1123029.SAMN02745172_01611"/>
<dbReference type="Pfam" id="PF03548">
    <property type="entry name" value="LolA"/>
    <property type="match status" value="1"/>
</dbReference>
<keyword evidence="1 2" id="KW-0732">Signal</keyword>
<evidence type="ECO:0000313" key="3">
    <source>
        <dbReference type="EMBL" id="SHO64149.1"/>
    </source>
</evidence>
<gene>
    <name evidence="3" type="ORF">SAMN02745172_01611</name>
</gene>
<dbReference type="PANTHER" id="PTHR35869">
    <property type="entry name" value="OUTER-MEMBRANE LIPOPROTEIN CARRIER PROTEIN"/>
    <property type="match status" value="1"/>
</dbReference>
<keyword evidence="4" id="KW-1185">Reference proteome</keyword>
<evidence type="ECO:0000256" key="1">
    <source>
        <dbReference type="ARBA" id="ARBA00022729"/>
    </source>
</evidence>
<evidence type="ECO:0000313" key="4">
    <source>
        <dbReference type="Proteomes" id="UP000186406"/>
    </source>
</evidence>
<dbReference type="SUPFAM" id="SSF89392">
    <property type="entry name" value="Prokaryotic lipoproteins and lipoprotein localization factors"/>
    <property type="match status" value="1"/>
</dbReference>
<dbReference type="InterPro" id="IPR004564">
    <property type="entry name" value="OM_lipoprot_carrier_LolA-like"/>
</dbReference>
<feature type="signal peptide" evidence="2">
    <location>
        <begin position="1"/>
        <end position="32"/>
    </location>
</feature>
<dbReference type="RefSeq" id="WP_084564284.1">
    <property type="nucleotide sequence ID" value="NZ_FRXO01000003.1"/>
</dbReference>
<dbReference type="OrthoDB" id="9800501at2"/>
<dbReference type="CDD" id="cd16325">
    <property type="entry name" value="LolA"/>
    <property type="match status" value="1"/>
</dbReference>
<dbReference type="PANTHER" id="PTHR35869:SF1">
    <property type="entry name" value="OUTER-MEMBRANE LIPOPROTEIN CARRIER PROTEIN"/>
    <property type="match status" value="1"/>
</dbReference>
<proteinExistence type="predicted"/>
<dbReference type="Gene3D" id="2.50.20.10">
    <property type="entry name" value="Lipoprotein localisation LolA/LolB/LppX"/>
    <property type="match status" value="1"/>
</dbReference>
<dbReference type="AlphaFoldDB" id="A0A1M7ZH58"/>
<organism evidence="3 4">
    <name type="scientific">Pseudoxanthobacter soli DSM 19599</name>
    <dbReference type="NCBI Taxonomy" id="1123029"/>
    <lineage>
        <taxon>Bacteria</taxon>
        <taxon>Pseudomonadati</taxon>
        <taxon>Pseudomonadota</taxon>
        <taxon>Alphaproteobacteria</taxon>
        <taxon>Hyphomicrobiales</taxon>
        <taxon>Segnochrobactraceae</taxon>
        <taxon>Pseudoxanthobacter</taxon>
    </lineage>
</organism>
<keyword evidence="3" id="KW-0449">Lipoprotein</keyword>
<dbReference type="EMBL" id="FRXO01000003">
    <property type="protein sequence ID" value="SHO64149.1"/>
    <property type="molecule type" value="Genomic_DNA"/>
</dbReference>
<evidence type="ECO:0000256" key="2">
    <source>
        <dbReference type="SAM" id="SignalP"/>
    </source>
</evidence>
<protein>
    <submittedName>
        <fullName evidence="3">Outer membrane lipoprotein-sorting protein</fullName>
    </submittedName>
</protein>
<sequence length="257" mass="27059">MNRTRSTRATGFALVAGLVSAFVPGVAAPALAASAVTTTLPLPKPVQAAAAAVPSAPAAPAVEETAPPVIPIAQTPGVGAPASAEALAKVNAFFNSINTMSGDFVQFAPNGARSEGKFTIARPGRIRFQYDPPTKLQIVSDGTSVAVRNTRNNTQDIWPLDKTPLRFLLANNIDLRKDAKVTSVTAGDGLITVVVQESTVFGSGKLTLVFDENTAVLKQWTVTDAQNQDTSVAIYNVRTGTPVDPKTFKIDYQRILN</sequence>
<dbReference type="Proteomes" id="UP000186406">
    <property type="component" value="Unassembled WGS sequence"/>
</dbReference>
<reference evidence="3 4" key="1">
    <citation type="submission" date="2016-12" db="EMBL/GenBank/DDBJ databases">
        <authorList>
            <person name="Song W.-J."/>
            <person name="Kurnit D.M."/>
        </authorList>
    </citation>
    <scope>NUCLEOTIDE SEQUENCE [LARGE SCALE GENOMIC DNA]</scope>
    <source>
        <strain evidence="3 4">DSM 19599</strain>
    </source>
</reference>
<feature type="chain" id="PRO_5012478247" evidence="2">
    <location>
        <begin position="33"/>
        <end position="257"/>
    </location>
</feature>
<dbReference type="InterPro" id="IPR029046">
    <property type="entry name" value="LolA/LolB/LppX"/>
</dbReference>
<name>A0A1M7ZH58_9HYPH</name>
<accession>A0A1M7ZH58</accession>